<evidence type="ECO:0000313" key="2">
    <source>
        <dbReference type="EMBL" id="MCL7748779.1"/>
    </source>
</evidence>
<accession>A0A9X2I8B7</accession>
<evidence type="ECO:0008006" key="4">
    <source>
        <dbReference type="Google" id="ProtNLM"/>
    </source>
</evidence>
<dbReference type="RefSeq" id="WP_250097667.1">
    <property type="nucleotide sequence ID" value="NZ_JAKRYL010000019.1"/>
</dbReference>
<gene>
    <name evidence="2" type="ORF">MF646_16775</name>
</gene>
<keyword evidence="1" id="KW-0732">Signal</keyword>
<evidence type="ECO:0000313" key="3">
    <source>
        <dbReference type="Proteomes" id="UP001139150"/>
    </source>
</evidence>
<comment type="caution">
    <text evidence="2">The sequence shown here is derived from an EMBL/GenBank/DDBJ whole genome shotgun (WGS) entry which is preliminary data.</text>
</comment>
<name>A0A9X2I8B7_9BACI</name>
<proteinExistence type="predicted"/>
<keyword evidence="3" id="KW-1185">Reference proteome</keyword>
<dbReference type="AlphaFoldDB" id="A0A9X2I8B7"/>
<dbReference type="EMBL" id="JAKRYL010000019">
    <property type="protein sequence ID" value="MCL7748779.1"/>
    <property type="molecule type" value="Genomic_DNA"/>
</dbReference>
<evidence type="ECO:0000256" key="1">
    <source>
        <dbReference type="SAM" id="SignalP"/>
    </source>
</evidence>
<organism evidence="2 3">
    <name type="scientific">Halalkalibacter alkaliphilus</name>
    <dbReference type="NCBI Taxonomy" id="2917993"/>
    <lineage>
        <taxon>Bacteria</taxon>
        <taxon>Bacillati</taxon>
        <taxon>Bacillota</taxon>
        <taxon>Bacilli</taxon>
        <taxon>Bacillales</taxon>
        <taxon>Bacillaceae</taxon>
        <taxon>Halalkalibacter</taxon>
    </lineage>
</organism>
<feature type="signal peptide" evidence="1">
    <location>
        <begin position="1"/>
        <end position="24"/>
    </location>
</feature>
<sequence length="289" mass="33116">MRKIMFLTLMTFVLLSITAMVANAEVEHDKDITNVINEYIPSNSSLISPEHPVSTKPFQLYDFNHDGNDEVIINYKRKAKEQPSPSQYGAIILKKENNEWKKVWETKSQGVGLDYSGLADITGDGTKEYLFGVTIGAAAGNKLEIFKWENNSLKMITEVFYHMMELLSNKDVGMIVWQRYIADTYFVDVLKWNGLELVLDEGLYSKYYPVIEKFHKDKISKMDAWFYWYTLADAQIKANLFDKAVKSIQKGTSLAEQSSLADVVEKFNQLNVKLENKKKSNETEGALDE</sequence>
<dbReference type="Proteomes" id="UP001139150">
    <property type="component" value="Unassembled WGS sequence"/>
</dbReference>
<reference evidence="2" key="1">
    <citation type="submission" date="2022-02" db="EMBL/GenBank/DDBJ databases">
        <title>Halalkalibacter sp. nov. isolated from Lonar Lake, India.</title>
        <authorList>
            <person name="Joshi A."/>
            <person name="Thite S."/>
            <person name="Lodha T."/>
        </authorList>
    </citation>
    <scope>NUCLEOTIDE SEQUENCE</scope>
    <source>
        <strain evidence="2">MEB205</strain>
    </source>
</reference>
<protein>
    <recommendedName>
        <fullName evidence="4">VCBS repeat-containing protein</fullName>
    </recommendedName>
</protein>
<feature type="chain" id="PRO_5040980066" description="VCBS repeat-containing protein" evidence="1">
    <location>
        <begin position="25"/>
        <end position="289"/>
    </location>
</feature>